<keyword evidence="1" id="KW-0812">Transmembrane</keyword>
<dbReference type="RefSeq" id="WP_345703966.1">
    <property type="nucleotide sequence ID" value="NZ_BAABKV010000001.1"/>
</dbReference>
<feature type="transmembrane region" description="Helical" evidence="1">
    <location>
        <begin position="47"/>
        <end position="66"/>
    </location>
</feature>
<proteinExistence type="predicted"/>
<organism evidence="2 3">
    <name type="scientific">Kitasatospora paranensis</name>
    <dbReference type="NCBI Taxonomy" id="258053"/>
    <lineage>
        <taxon>Bacteria</taxon>
        <taxon>Bacillati</taxon>
        <taxon>Actinomycetota</taxon>
        <taxon>Actinomycetes</taxon>
        <taxon>Kitasatosporales</taxon>
        <taxon>Streptomycetaceae</taxon>
        <taxon>Kitasatospora</taxon>
    </lineage>
</organism>
<comment type="caution">
    <text evidence="2">The sequence shown here is derived from an EMBL/GenBank/DDBJ whole genome shotgun (WGS) entry which is preliminary data.</text>
</comment>
<dbReference type="Proteomes" id="UP001596435">
    <property type="component" value="Unassembled WGS sequence"/>
</dbReference>
<sequence length="101" mass="11196">MRPVVLTLRELHLLDEIEVCLAHDRRLTRRLARHRVGPRWWWRSRSLVLLLAVHACLTPPALAVVAGSASRLAILEAGTAAALAVAATLLARITWLSHVTQ</sequence>
<evidence type="ECO:0008006" key="4">
    <source>
        <dbReference type="Google" id="ProtNLM"/>
    </source>
</evidence>
<keyword evidence="1" id="KW-0472">Membrane</keyword>
<protein>
    <recommendedName>
        <fullName evidence="4">DUF3040 domain-containing protein</fullName>
    </recommendedName>
</protein>
<feature type="transmembrane region" description="Helical" evidence="1">
    <location>
        <begin position="72"/>
        <end position="95"/>
    </location>
</feature>
<evidence type="ECO:0000313" key="2">
    <source>
        <dbReference type="EMBL" id="MFC7183066.1"/>
    </source>
</evidence>
<dbReference type="EMBL" id="JBHTAJ010000059">
    <property type="protein sequence ID" value="MFC7183066.1"/>
    <property type="molecule type" value="Genomic_DNA"/>
</dbReference>
<reference evidence="3" key="1">
    <citation type="journal article" date="2019" name="Int. J. Syst. Evol. Microbiol.">
        <title>The Global Catalogue of Microorganisms (GCM) 10K type strain sequencing project: providing services to taxonomists for standard genome sequencing and annotation.</title>
        <authorList>
            <consortium name="The Broad Institute Genomics Platform"/>
            <consortium name="The Broad Institute Genome Sequencing Center for Infectious Disease"/>
            <person name="Wu L."/>
            <person name="Ma J."/>
        </authorList>
    </citation>
    <scope>NUCLEOTIDE SEQUENCE [LARGE SCALE GENOMIC DNA]</scope>
    <source>
        <strain evidence="3">CGMCC 1.12859</strain>
    </source>
</reference>
<keyword evidence="1" id="KW-1133">Transmembrane helix</keyword>
<keyword evidence="3" id="KW-1185">Reference proteome</keyword>
<evidence type="ECO:0000313" key="3">
    <source>
        <dbReference type="Proteomes" id="UP001596435"/>
    </source>
</evidence>
<accession>A0ABW2G0L7</accession>
<gene>
    <name evidence="2" type="ORF">ACFQMG_26295</name>
</gene>
<name>A0ABW2G0L7_9ACTN</name>
<evidence type="ECO:0000256" key="1">
    <source>
        <dbReference type="SAM" id="Phobius"/>
    </source>
</evidence>